<dbReference type="GO" id="GO:1990189">
    <property type="term" value="F:protein N-terminal-serine acetyltransferase activity"/>
    <property type="evidence" value="ECO:0007669"/>
    <property type="project" value="UniProtKB-EC"/>
</dbReference>
<dbReference type="InterPro" id="IPR016181">
    <property type="entry name" value="Acyl_CoA_acyltransferase"/>
</dbReference>
<dbReference type="WBParaSite" id="PSAMB.scaffold6209size9959.g28144.t1">
    <property type="protein sequence ID" value="PSAMB.scaffold6209size9959.g28144.t1"/>
    <property type="gene ID" value="PSAMB.scaffold6209size9959.g28144"/>
</dbReference>
<keyword evidence="9" id="KW-0539">Nucleus</keyword>
<organism evidence="14 15">
    <name type="scientific">Plectus sambesii</name>
    <dbReference type="NCBI Taxonomy" id="2011161"/>
    <lineage>
        <taxon>Eukaryota</taxon>
        <taxon>Metazoa</taxon>
        <taxon>Ecdysozoa</taxon>
        <taxon>Nematoda</taxon>
        <taxon>Chromadorea</taxon>
        <taxon>Plectida</taxon>
        <taxon>Plectina</taxon>
        <taxon>Plectoidea</taxon>
        <taxon>Plectidae</taxon>
        <taxon>Plectus</taxon>
    </lineage>
</organism>
<dbReference type="Pfam" id="PF00583">
    <property type="entry name" value="Acetyltransf_1"/>
    <property type="match status" value="1"/>
</dbReference>
<dbReference type="InterPro" id="IPR035903">
    <property type="entry name" value="HesB-like_dom_sf"/>
</dbReference>
<keyword evidence="10" id="KW-0012">Acyltransferase</keyword>
<evidence type="ECO:0000259" key="13">
    <source>
        <dbReference type="PROSITE" id="PS51186"/>
    </source>
</evidence>
<dbReference type="PROSITE" id="PS51186">
    <property type="entry name" value="GNAT"/>
    <property type="match status" value="1"/>
</dbReference>
<dbReference type="InterPro" id="IPR000182">
    <property type="entry name" value="GNAT_dom"/>
</dbReference>
<comment type="subcellular location">
    <subcellularLocation>
        <location evidence="2">Cytoplasm</location>
    </subcellularLocation>
    <subcellularLocation>
        <location evidence="1">Nucleus</location>
    </subcellularLocation>
</comment>
<proteinExistence type="inferred from homology"/>
<dbReference type="Pfam" id="PF01521">
    <property type="entry name" value="Fe-S_biosyn"/>
    <property type="match status" value="1"/>
</dbReference>
<comment type="similarity">
    <text evidence="3">Belongs to the HesB/IscA family.</text>
</comment>
<dbReference type="GO" id="GO:0051536">
    <property type="term" value="F:iron-sulfur cluster binding"/>
    <property type="evidence" value="ECO:0007669"/>
    <property type="project" value="InterPro"/>
</dbReference>
<evidence type="ECO:0000256" key="9">
    <source>
        <dbReference type="ARBA" id="ARBA00023242"/>
    </source>
</evidence>
<reference evidence="15" key="1">
    <citation type="submission" date="2022-11" db="UniProtKB">
        <authorList>
            <consortium name="WormBaseParasite"/>
        </authorList>
    </citation>
    <scope>IDENTIFICATION</scope>
</reference>
<dbReference type="SUPFAM" id="SSF55729">
    <property type="entry name" value="Acyl-CoA N-acyltransferases (Nat)"/>
    <property type="match status" value="1"/>
</dbReference>
<dbReference type="NCBIfam" id="TIGR00049">
    <property type="entry name" value="iron-sulfur cluster assembly accessory protein"/>
    <property type="match status" value="1"/>
</dbReference>
<dbReference type="GO" id="GO:0043998">
    <property type="term" value="F:histone H2A acetyltransferase activity"/>
    <property type="evidence" value="ECO:0007669"/>
    <property type="project" value="InterPro"/>
</dbReference>
<dbReference type="CDD" id="cd04301">
    <property type="entry name" value="NAT_SF"/>
    <property type="match status" value="1"/>
</dbReference>
<dbReference type="GO" id="GO:0016226">
    <property type="term" value="P:iron-sulfur cluster assembly"/>
    <property type="evidence" value="ECO:0007669"/>
    <property type="project" value="InterPro"/>
</dbReference>
<evidence type="ECO:0000256" key="5">
    <source>
        <dbReference type="ARBA" id="ARBA00012950"/>
    </source>
</evidence>
<feature type="domain" description="N-acetyltransferase" evidence="13">
    <location>
        <begin position="160"/>
        <end position="314"/>
    </location>
</feature>
<evidence type="ECO:0000256" key="4">
    <source>
        <dbReference type="ARBA" id="ARBA00008870"/>
    </source>
</evidence>
<keyword evidence="14" id="KW-1185">Reference proteome</keyword>
<keyword evidence="8" id="KW-0808">Transferase</keyword>
<evidence type="ECO:0000256" key="10">
    <source>
        <dbReference type="ARBA" id="ARBA00023315"/>
    </source>
</evidence>
<dbReference type="GO" id="GO:0005634">
    <property type="term" value="C:nucleus"/>
    <property type="evidence" value="ECO:0007669"/>
    <property type="project" value="UniProtKB-SubCell"/>
</dbReference>
<comment type="catalytic activity">
    <reaction evidence="12">
        <text>N-terminal L-seryl-[histone H4] + acetyl-CoA = N-terminal N(alpha)-acetyl-L-seryl-[histone H4] + CoA + H(+)</text>
        <dbReference type="Rhea" id="RHEA:50596"/>
        <dbReference type="Rhea" id="RHEA-COMP:12740"/>
        <dbReference type="Rhea" id="RHEA-COMP:12743"/>
        <dbReference type="ChEBI" id="CHEBI:15378"/>
        <dbReference type="ChEBI" id="CHEBI:57287"/>
        <dbReference type="ChEBI" id="CHEBI:57288"/>
        <dbReference type="ChEBI" id="CHEBI:64738"/>
        <dbReference type="ChEBI" id="CHEBI:83690"/>
        <dbReference type="EC" id="2.3.1.257"/>
    </reaction>
</comment>
<dbReference type="GO" id="GO:0010485">
    <property type="term" value="F:histone H4 acetyltransferase activity"/>
    <property type="evidence" value="ECO:0007669"/>
    <property type="project" value="InterPro"/>
</dbReference>
<dbReference type="Proteomes" id="UP000887566">
    <property type="component" value="Unplaced"/>
</dbReference>
<dbReference type="AlphaFoldDB" id="A0A914X3N6"/>
<protein>
    <recommendedName>
        <fullName evidence="6">N-alpha-acetyltransferase 40</fullName>
        <ecNumber evidence="5">2.3.1.257</ecNumber>
    </recommendedName>
</protein>
<evidence type="ECO:0000256" key="3">
    <source>
        <dbReference type="ARBA" id="ARBA00006718"/>
    </source>
</evidence>
<dbReference type="Gene3D" id="3.40.630.30">
    <property type="match status" value="1"/>
</dbReference>
<dbReference type="InterPro" id="IPR039949">
    <property type="entry name" value="NAA40"/>
</dbReference>
<evidence type="ECO:0000256" key="12">
    <source>
        <dbReference type="ARBA" id="ARBA00049524"/>
    </source>
</evidence>
<dbReference type="InterPro" id="IPR016092">
    <property type="entry name" value="ATAP"/>
</dbReference>
<comment type="similarity">
    <text evidence="4">Belongs to the acetyltransferase family. NAA40 subfamily.</text>
</comment>
<name>A0A914X3N6_9BILA</name>
<dbReference type="Gene3D" id="2.60.300.12">
    <property type="entry name" value="HesB-like domain"/>
    <property type="match status" value="1"/>
</dbReference>
<evidence type="ECO:0000256" key="8">
    <source>
        <dbReference type="ARBA" id="ARBA00022679"/>
    </source>
</evidence>
<dbReference type="EC" id="2.3.1.257" evidence="5"/>
<evidence type="ECO:0000256" key="2">
    <source>
        <dbReference type="ARBA" id="ARBA00004496"/>
    </source>
</evidence>
<dbReference type="GO" id="GO:0005737">
    <property type="term" value="C:cytoplasm"/>
    <property type="evidence" value="ECO:0007669"/>
    <property type="project" value="UniProtKB-SubCell"/>
</dbReference>
<dbReference type="InterPro" id="IPR000361">
    <property type="entry name" value="ATAP_core_dom"/>
</dbReference>
<comment type="catalytic activity">
    <reaction evidence="11">
        <text>N-terminal L-seryl-[histone H2A] + acetyl-CoA = N-terminal N(alpha)-acetyl-L-seryl-[histone H2A] + CoA + H(+)</text>
        <dbReference type="Rhea" id="RHEA:50600"/>
        <dbReference type="Rhea" id="RHEA-COMP:12742"/>
        <dbReference type="Rhea" id="RHEA-COMP:12744"/>
        <dbReference type="ChEBI" id="CHEBI:15378"/>
        <dbReference type="ChEBI" id="CHEBI:57287"/>
        <dbReference type="ChEBI" id="CHEBI:57288"/>
        <dbReference type="ChEBI" id="CHEBI:64738"/>
        <dbReference type="ChEBI" id="CHEBI:83690"/>
        <dbReference type="EC" id="2.3.1.257"/>
    </reaction>
</comment>
<dbReference type="PANTHER" id="PTHR20531:SF1">
    <property type="entry name" value="N-ALPHA-ACETYLTRANSFERASE 40"/>
    <property type="match status" value="1"/>
</dbReference>
<evidence type="ECO:0000256" key="6">
    <source>
        <dbReference type="ARBA" id="ARBA00015043"/>
    </source>
</evidence>
<keyword evidence="7" id="KW-0963">Cytoplasm</keyword>
<evidence type="ECO:0000313" key="14">
    <source>
        <dbReference type="Proteomes" id="UP000887566"/>
    </source>
</evidence>
<evidence type="ECO:0000313" key="15">
    <source>
        <dbReference type="WBParaSite" id="PSAMB.scaffold6209size9959.g28144.t1"/>
    </source>
</evidence>
<evidence type="ECO:0000256" key="11">
    <source>
        <dbReference type="ARBA" id="ARBA00047821"/>
    </source>
</evidence>
<dbReference type="PANTHER" id="PTHR20531">
    <property type="entry name" value="N-ALPHA-ACETYLTRANSFERASE 40"/>
    <property type="match status" value="1"/>
</dbReference>
<dbReference type="SUPFAM" id="SSF89360">
    <property type="entry name" value="HesB-like domain"/>
    <property type="match status" value="1"/>
</dbReference>
<evidence type="ECO:0000256" key="7">
    <source>
        <dbReference type="ARBA" id="ARBA00022490"/>
    </source>
</evidence>
<evidence type="ECO:0000256" key="1">
    <source>
        <dbReference type="ARBA" id="ARBA00004123"/>
    </source>
</evidence>
<sequence>MASARLGATARVVKSGSRLLPTKAALTLTPSAVARVTQLLKQQPSVAAVKIGVKQRGCNGLTYTLEYATERGKFDEEVVQNGARVFIDAKAQLTLLGTEMDYVQSKLSSDSLKMTKTELKKRLVKKASKMPNAPLTFNALPAVSKTVDGKKLEFSCQWATHLSDETFDWVFRLFSTNMRELYHKSQWGYDEPSKKAELLATTARFIIVYVEEESGKKPIAFCHYRFDMDHGYATLYCYEIQVVPECQAKGIGSILMSILDTIGRKAGMDKLMATVFAYNEKSLGFFHKIGFTTDETCPTEEEGLDYLLLSKSCVDSKPNQ</sequence>
<accession>A0A914X3N6</accession>